<organism evidence="5 6">
    <name type="scientific">Leekyejoonella antrihumi</name>
    <dbReference type="NCBI Taxonomy" id="1660198"/>
    <lineage>
        <taxon>Bacteria</taxon>
        <taxon>Bacillati</taxon>
        <taxon>Actinomycetota</taxon>
        <taxon>Actinomycetes</taxon>
        <taxon>Micrococcales</taxon>
        <taxon>Dermacoccaceae</taxon>
        <taxon>Leekyejoonella</taxon>
    </lineage>
</organism>
<dbReference type="GO" id="GO:0009361">
    <property type="term" value="C:succinate-CoA ligase complex (ADP-forming)"/>
    <property type="evidence" value="ECO:0007669"/>
    <property type="project" value="TreeGrafter"/>
</dbReference>
<dbReference type="InterPro" id="IPR003781">
    <property type="entry name" value="CoA-bd"/>
</dbReference>
<evidence type="ECO:0000313" key="5">
    <source>
        <dbReference type="EMBL" id="TWP34986.1"/>
    </source>
</evidence>
<sequence>MLVNGNESVIVQGLTGGQGTFWSARMKACGTNIVAGSSPGKGGRRVDGVPVYNSACEAARDHKLDVSVLFVPPMAAAGATLDAIHAGVRKIVLLTEHVPYQDTMRILAEAVDAGAQVLGPNTAGLVVPGESAVGIMPGLAANIFQPGNVGVLSRSGSLGTLVCLNLVADGYGQSAFIGIGGDPILGTTTLDALRTLDQDPQTEAVVLVGEIGGVMEEEAADYVAEMSKPVVAFIAGRSAPPNTRMGHAGAIITGTRGSGESKASALTAAGAHVVDLPSQIGSVLDELGVRSNVVGAA</sequence>
<dbReference type="GO" id="GO:0000166">
    <property type="term" value="F:nucleotide binding"/>
    <property type="evidence" value="ECO:0007669"/>
    <property type="project" value="UniProtKB-KW"/>
</dbReference>
<dbReference type="EMBL" id="VCQV01000023">
    <property type="protein sequence ID" value="TWP34986.1"/>
    <property type="molecule type" value="Genomic_DNA"/>
</dbReference>
<dbReference type="PANTHER" id="PTHR11117:SF2">
    <property type="entry name" value="SUCCINATE--COA LIGASE [ADP_GDP-FORMING] SUBUNIT ALPHA, MITOCHONDRIAL"/>
    <property type="match status" value="1"/>
</dbReference>
<dbReference type="GO" id="GO:0006099">
    <property type="term" value="P:tricarboxylic acid cycle"/>
    <property type="evidence" value="ECO:0007669"/>
    <property type="project" value="UniProtKB-UniPathway"/>
</dbReference>
<dbReference type="PANTHER" id="PTHR11117">
    <property type="entry name" value="SUCCINYL-COA LIGASE SUBUNIT ALPHA"/>
    <property type="match status" value="1"/>
</dbReference>
<dbReference type="SUPFAM" id="SSF51735">
    <property type="entry name" value="NAD(P)-binding Rossmann-fold domains"/>
    <property type="match status" value="1"/>
</dbReference>
<dbReference type="UniPathway" id="UPA00223">
    <property type="reaction ID" value="UER00999"/>
</dbReference>
<dbReference type="InterPro" id="IPR005810">
    <property type="entry name" value="CoA_lig_alpha"/>
</dbReference>
<dbReference type="Pfam" id="PF02629">
    <property type="entry name" value="CoA_binding"/>
    <property type="match status" value="1"/>
</dbReference>
<dbReference type="Gene3D" id="3.40.50.261">
    <property type="entry name" value="Succinyl-CoA synthetase domains"/>
    <property type="match status" value="1"/>
</dbReference>
<evidence type="ECO:0000313" key="6">
    <source>
        <dbReference type="Proteomes" id="UP000320244"/>
    </source>
</evidence>
<dbReference type="AlphaFoldDB" id="A0A563DXP1"/>
<dbReference type="InterPro" id="IPR017440">
    <property type="entry name" value="Cit_synth/succinyl-CoA_lig_AS"/>
</dbReference>
<dbReference type="GO" id="GO:0004776">
    <property type="term" value="F:succinate-CoA ligase (GDP-forming) activity"/>
    <property type="evidence" value="ECO:0007669"/>
    <property type="project" value="TreeGrafter"/>
</dbReference>
<proteinExistence type="predicted"/>
<keyword evidence="6" id="KW-1185">Reference proteome</keyword>
<dbReference type="Proteomes" id="UP000320244">
    <property type="component" value="Unassembled WGS sequence"/>
</dbReference>
<dbReference type="RefSeq" id="WP_146318135.1">
    <property type="nucleotide sequence ID" value="NZ_VCQV01000023.1"/>
</dbReference>
<evidence type="ECO:0000256" key="1">
    <source>
        <dbReference type="ARBA" id="ARBA00022598"/>
    </source>
</evidence>
<keyword evidence="1" id="KW-0436">Ligase</keyword>
<dbReference type="PROSITE" id="PS00399">
    <property type="entry name" value="SUCCINYL_COA_LIG_2"/>
    <property type="match status" value="1"/>
</dbReference>
<dbReference type="Pfam" id="PF00549">
    <property type="entry name" value="Ligase_CoA"/>
    <property type="match status" value="1"/>
</dbReference>
<dbReference type="Gene3D" id="3.40.50.720">
    <property type="entry name" value="NAD(P)-binding Rossmann-like Domain"/>
    <property type="match status" value="1"/>
</dbReference>
<dbReference type="GO" id="GO:0004775">
    <property type="term" value="F:succinate-CoA ligase (ADP-forming) activity"/>
    <property type="evidence" value="ECO:0007669"/>
    <property type="project" value="TreeGrafter"/>
</dbReference>
<gene>
    <name evidence="5" type="ORF">FGL98_15710</name>
</gene>
<feature type="active site" description="Tele-phosphohistidine intermediate" evidence="3">
    <location>
        <position position="247"/>
    </location>
</feature>
<evidence type="ECO:0000256" key="2">
    <source>
        <dbReference type="ARBA" id="ARBA00022741"/>
    </source>
</evidence>
<feature type="domain" description="CoA-binding" evidence="4">
    <location>
        <begin position="2"/>
        <end position="98"/>
    </location>
</feature>
<evidence type="ECO:0000259" key="4">
    <source>
        <dbReference type="SMART" id="SM00881"/>
    </source>
</evidence>
<reference evidence="5 6" key="1">
    <citation type="submission" date="2019-05" db="EMBL/GenBank/DDBJ databases">
        <authorList>
            <person name="Lee S.D."/>
        </authorList>
    </citation>
    <scope>NUCLEOTIDE SEQUENCE [LARGE SCALE GENOMIC DNA]</scope>
    <source>
        <strain evidence="5 6">C5-26</strain>
    </source>
</reference>
<dbReference type="SUPFAM" id="SSF52210">
    <property type="entry name" value="Succinyl-CoA synthetase domains"/>
    <property type="match status" value="1"/>
</dbReference>
<name>A0A563DXP1_9MICO</name>
<dbReference type="PRINTS" id="PR01798">
    <property type="entry name" value="SCOASYNTHASE"/>
</dbReference>
<dbReference type="InterPro" id="IPR036291">
    <property type="entry name" value="NAD(P)-bd_dom_sf"/>
</dbReference>
<dbReference type="OrthoDB" id="9807196at2"/>
<accession>A0A563DXP1</accession>
<comment type="caution">
    <text evidence="5">The sequence shown here is derived from an EMBL/GenBank/DDBJ whole genome shotgun (WGS) entry which is preliminary data.</text>
</comment>
<dbReference type="SMART" id="SM00881">
    <property type="entry name" value="CoA_binding"/>
    <property type="match status" value="1"/>
</dbReference>
<dbReference type="InterPro" id="IPR005811">
    <property type="entry name" value="SUCC_ACL_C"/>
</dbReference>
<protein>
    <submittedName>
        <fullName evidence="5">Succinyl-CoA synthetase subunit alpha</fullName>
    </submittedName>
</protein>
<dbReference type="InterPro" id="IPR016102">
    <property type="entry name" value="Succinyl-CoA_synth-like"/>
</dbReference>
<keyword evidence="2" id="KW-0547">Nucleotide-binding</keyword>
<evidence type="ECO:0000256" key="3">
    <source>
        <dbReference type="PIRSR" id="PIRSR001553-1"/>
    </source>
</evidence>
<reference evidence="5 6" key="2">
    <citation type="submission" date="2019-08" db="EMBL/GenBank/DDBJ databases">
        <title>Jejuicoccus antrihumi gen. nov., sp. nov., a new member of the family Dermacoccaceae isolated from a cave.</title>
        <authorList>
            <person name="Schumann P."/>
            <person name="Kim I.S."/>
        </authorList>
    </citation>
    <scope>NUCLEOTIDE SEQUENCE [LARGE SCALE GENOMIC DNA]</scope>
    <source>
        <strain evidence="5 6">C5-26</strain>
    </source>
</reference>
<dbReference type="PIRSF" id="PIRSF001553">
    <property type="entry name" value="SucCS_alpha"/>
    <property type="match status" value="1"/>
</dbReference>